<dbReference type="AlphaFoldDB" id="A0A0A0IBV5"/>
<gene>
    <name evidence="1" type="ORF">Z968_01465</name>
</gene>
<reference evidence="1 2" key="1">
    <citation type="submission" date="2014-01" db="EMBL/GenBank/DDBJ databases">
        <title>Plasmidome dynamics in the species complex Clostridium novyi sensu lato converts strains of independent lineages into distinctly different pathogens.</title>
        <authorList>
            <person name="Skarin H."/>
            <person name="Segerman B."/>
        </authorList>
    </citation>
    <scope>NUCLEOTIDE SEQUENCE [LARGE SCALE GENOMIC DNA]</scope>
    <source>
        <strain evidence="1 2">4552</strain>
    </source>
</reference>
<protein>
    <submittedName>
        <fullName evidence="1">Uncharacterized protein</fullName>
    </submittedName>
</protein>
<dbReference type="RefSeq" id="WP_039252359.1">
    <property type="nucleotide sequence ID" value="NZ_JENJ01000004.1"/>
</dbReference>
<dbReference type="EMBL" id="JENJ01000004">
    <property type="protein sequence ID" value="KGM98018.1"/>
    <property type="molecule type" value="Genomic_DNA"/>
</dbReference>
<comment type="caution">
    <text evidence="1">The sequence shown here is derived from an EMBL/GenBank/DDBJ whole genome shotgun (WGS) entry which is preliminary data.</text>
</comment>
<organism evidence="1 2">
    <name type="scientific">Clostridium novyi A str. 4552</name>
    <dbReference type="NCBI Taxonomy" id="1444289"/>
    <lineage>
        <taxon>Bacteria</taxon>
        <taxon>Bacillati</taxon>
        <taxon>Bacillota</taxon>
        <taxon>Clostridia</taxon>
        <taxon>Eubacteriales</taxon>
        <taxon>Clostridiaceae</taxon>
        <taxon>Clostridium</taxon>
    </lineage>
</organism>
<sequence>MLFNKDIIPLYVNNNLMNNLFTVLVQEFKQSMTVTTRSQQIIKIDTPLANVMKGRYVQGRFNLDLLNEYSRQRTEESMSMNIWILLQTRGILYNNNLLKNIENQNDVSNIIPGDYVEFRCDLNKNPQIRQIENIIKCLKMKQIFGDTSKNNPSETIELLSQYLNALKENNCLRCYTDGICGTDVRAIMPIQMKYLEDNLDSQNKLGVTVMGKVLRREDNSKDGGINLCGGTCCDYLTQKYIDEFKKKYLEDTDLIDGNVDKNIINKECPLIELLPLAMYI</sequence>
<dbReference type="Proteomes" id="UP000030012">
    <property type="component" value="Unassembled WGS sequence"/>
</dbReference>
<evidence type="ECO:0000313" key="1">
    <source>
        <dbReference type="EMBL" id="KGM98018.1"/>
    </source>
</evidence>
<accession>A0A0A0IBV5</accession>
<proteinExistence type="predicted"/>
<dbReference type="OrthoDB" id="1891779at2"/>
<name>A0A0A0IBV5_CLONO</name>
<evidence type="ECO:0000313" key="2">
    <source>
        <dbReference type="Proteomes" id="UP000030012"/>
    </source>
</evidence>